<dbReference type="AlphaFoldDB" id="E6YLB4"/>
<name>E6YLB4_9HYPH</name>
<proteinExistence type="predicted"/>
<keyword evidence="1" id="KW-0812">Transmembrane</keyword>
<accession>E6YLB4</accession>
<feature type="transmembrane region" description="Helical" evidence="1">
    <location>
        <begin position="22"/>
        <end position="44"/>
    </location>
</feature>
<keyword evidence="1" id="KW-1133">Transmembrane helix</keyword>
<organism evidence="2">
    <name type="scientific">Bartonella rochalimae ATCC BAA-1498</name>
    <dbReference type="NCBI Taxonomy" id="685782"/>
    <lineage>
        <taxon>Bacteria</taxon>
        <taxon>Pseudomonadati</taxon>
        <taxon>Pseudomonadota</taxon>
        <taxon>Alphaproteobacteria</taxon>
        <taxon>Hyphomicrobiales</taxon>
        <taxon>Bartonellaceae</taxon>
        <taxon>Bartonella</taxon>
    </lineage>
</organism>
<dbReference type="EMBL" id="FN645459">
    <property type="protein sequence ID" value="CBI77666.1"/>
    <property type="molecule type" value="Genomic_DNA"/>
</dbReference>
<sequence length="45" mass="5362">MYFNICWVVGAFDYFNHFSKPLITHIFVISILLKIHNSINIICLY</sequence>
<reference evidence="2" key="1">
    <citation type="journal article" date="2011" name="PLoS Genet.">
        <title>Parallel evolution of a type IV secretion system in radiating lineages of the host-restricted bacterial pathogen Bartonella.</title>
        <authorList>
            <person name="Engel P."/>
            <person name="Salzburger W."/>
            <person name="Liesch M."/>
            <person name="Chang C.C."/>
            <person name="Maruyama S."/>
            <person name="Lanz C."/>
            <person name="Calteau A."/>
            <person name="Lajus A."/>
            <person name="Medigue C."/>
            <person name="Schuster S.C."/>
            <person name="Dehio C."/>
        </authorList>
    </citation>
    <scope>NUCLEOTIDE SEQUENCE</scope>
    <source>
        <strain evidence="2">ATCC BAA-1498</strain>
    </source>
</reference>
<protein>
    <submittedName>
        <fullName evidence="2">Uncharacterized protein</fullName>
    </submittedName>
</protein>
<evidence type="ECO:0000313" key="2">
    <source>
        <dbReference type="EMBL" id="CBI77666.1"/>
    </source>
</evidence>
<gene>
    <name evidence="2" type="ORF">BARRO_50015</name>
</gene>
<evidence type="ECO:0000256" key="1">
    <source>
        <dbReference type="SAM" id="Phobius"/>
    </source>
</evidence>
<keyword evidence="1" id="KW-0472">Membrane</keyword>